<gene>
    <name evidence="1" type="ORF">SLEP1_g5020</name>
</gene>
<organism evidence="1 2">
    <name type="scientific">Rubroshorea leprosula</name>
    <dbReference type="NCBI Taxonomy" id="152421"/>
    <lineage>
        <taxon>Eukaryota</taxon>
        <taxon>Viridiplantae</taxon>
        <taxon>Streptophyta</taxon>
        <taxon>Embryophyta</taxon>
        <taxon>Tracheophyta</taxon>
        <taxon>Spermatophyta</taxon>
        <taxon>Magnoliopsida</taxon>
        <taxon>eudicotyledons</taxon>
        <taxon>Gunneridae</taxon>
        <taxon>Pentapetalae</taxon>
        <taxon>rosids</taxon>
        <taxon>malvids</taxon>
        <taxon>Malvales</taxon>
        <taxon>Dipterocarpaceae</taxon>
        <taxon>Rubroshorea</taxon>
    </lineage>
</organism>
<dbReference type="EMBL" id="BPVZ01000005">
    <property type="protein sequence ID" value="GKU91103.1"/>
    <property type="molecule type" value="Genomic_DNA"/>
</dbReference>
<dbReference type="AlphaFoldDB" id="A0AAV5HQM4"/>
<keyword evidence="2" id="KW-1185">Reference proteome</keyword>
<protein>
    <recommendedName>
        <fullName evidence="3">Neprosin domain-containing protein</fullName>
    </recommendedName>
</protein>
<name>A0AAV5HQM4_9ROSI</name>
<proteinExistence type="predicted"/>
<dbReference type="Proteomes" id="UP001054252">
    <property type="component" value="Unassembled WGS sequence"/>
</dbReference>
<evidence type="ECO:0000313" key="2">
    <source>
        <dbReference type="Proteomes" id="UP001054252"/>
    </source>
</evidence>
<comment type="caution">
    <text evidence="1">The sequence shown here is derived from an EMBL/GenBank/DDBJ whole genome shotgun (WGS) entry which is preliminary data.</text>
</comment>
<evidence type="ECO:0000313" key="1">
    <source>
        <dbReference type="EMBL" id="GKU91103.1"/>
    </source>
</evidence>
<sequence length="81" mass="9071">MVVYLGSITVAATNFYPPNNALSGHGFSWSFSGNFSSHIKGQFEDIYEGGWMEYCFEDQCVAYLSITSVLRKTLIMDAELN</sequence>
<evidence type="ECO:0008006" key="3">
    <source>
        <dbReference type="Google" id="ProtNLM"/>
    </source>
</evidence>
<reference evidence="1 2" key="1">
    <citation type="journal article" date="2021" name="Commun. Biol.">
        <title>The genome of Shorea leprosula (Dipterocarpaceae) highlights the ecological relevance of drought in aseasonal tropical rainforests.</title>
        <authorList>
            <person name="Ng K.K.S."/>
            <person name="Kobayashi M.J."/>
            <person name="Fawcett J.A."/>
            <person name="Hatakeyama M."/>
            <person name="Paape T."/>
            <person name="Ng C.H."/>
            <person name="Ang C.C."/>
            <person name="Tnah L.H."/>
            <person name="Lee C.T."/>
            <person name="Nishiyama T."/>
            <person name="Sese J."/>
            <person name="O'Brien M.J."/>
            <person name="Copetti D."/>
            <person name="Mohd Noor M.I."/>
            <person name="Ong R.C."/>
            <person name="Putra M."/>
            <person name="Sireger I.Z."/>
            <person name="Indrioko S."/>
            <person name="Kosugi Y."/>
            <person name="Izuno A."/>
            <person name="Isagi Y."/>
            <person name="Lee S.L."/>
            <person name="Shimizu K.K."/>
        </authorList>
    </citation>
    <scope>NUCLEOTIDE SEQUENCE [LARGE SCALE GENOMIC DNA]</scope>
    <source>
        <strain evidence="1">214</strain>
    </source>
</reference>
<accession>A0AAV5HQM4</accession>